<proteinExistence type="predicted"/>
<dbReference type="AlphaFoldDB" id="A0ABD5V617"/>
<evidence type="ECO:0000313" key="2">
    <source>
        <dbReference type="EMBL" id="MFC6907047.1"/>
    </source>
</evidence>
<evidence type="ECO:0000313" key="3">
    <source>
        <dbReference type="Proteomes" id="UP001596312"/>
    </source>
</evidence>
<evidence type="ECO:0000259" key="1">
    <source>
        <dbReference type="Pfam" id="PF24042"/>
    </source>
</evidence>
<dbReference type="Pfam" id="PF24042">
    <property type="entry name" value="DUF7351"/>
    <property type="match status" value="1"/>
</dbReference>
<feature type="domain" description="DUF7351" evidence="1">
    <location>
        <begin position="17"/>
        <end position="89"/>
    </location>
</feature>
<keyword evidence="3" id="KW-1185">Reference proteome</keyword>
<accession>A0ABD5V617</accession>
<protein>
    <recommendedName>
        <fullName evidence="1">DUF7351 domain-containing protein</fullName>
    </recommendedName>
</protein>
<sequence>MAVVTHARHFPLYSLEYVLPLGLSVIDHPAVLRFHEDHGVDLTTRFWELEWCYNPEYITIRSESPLDVVVSIPLDDNRLMVVIDETLTVRVEWIEAETIEDFTP</sequence>
<gene>
    <name evidence="2" type="ORF">ACFQGH_17805</name>
</gene>
<dbReference type="InterPro" id="IPR055775">
    <property type="entry name" value="DUF7351"/>
</dbReference>
<reference evidence="2 3" key="1">
    <citation type="journal article" date="2019" name="Int. J. Syst. Evol. Microbiol.">
        <title>The Global Catalogue of Microorganisms (GCM) 10K type strain sequencing project: providing services to taxonomists for standard genome sequencing and annotation.</title>
        <authorList>
            <consortium name="The Broad Institute Genomics Platform"/>
            <consortium name="The Broad Institute Genome Sequencing Center for Infectious Disease"/>
            <person name="Wu L."/>
            <person name="Ma J."/>
        </authorList>
    </citation>
    <scope>NUCLEOTIDE SEQUENCE [LARGE SCALE GENOMIC DNA]</scope>
    <source>
        <strain evidence="2 3">CGMCC 1.3240</strain>
    </source>
</reference>
<dbReference type="Proteomes" id="UP001596312">
    <property type="component" value="Unassembled WGS sequence"/>
</dbReference>
<comment type="caution">
    <text evidence="2">The sequence shown here is derived from an EMBL/GenBank/DDBJ whole genome shotgun (WGS) entry which is preliminary data.</text>
</comment>
<organism evidence="2 3">
    <name type="scientific">Halalkalicoccus tibetensis</name>
    <dbReference type="NCBI Taxonomy" id="175632"/>
    <lineage>
        <taxon>Archaea</taxon>
        <taxon>Methanobacteriati</taxon>
        <taxon>Methanobacteriota</taxon>
        <taxon>Stenosarchaea group</taxon>
        <taxon>Halobacteria</taxon>
        <taxon>Halobacteriales</taxon>
        <taxon>Halococcaceae</taxon>
        <taxon>Halalkalicoccus</taxon>
    </lineage>
</organism>
<name>A0ABD5V617_9EURY</name>
<dbReference type="EMBL" id="JBHSXQ010000006">
    <property type="protein sequence ID" value="MFC6907047.1"/>
    <property type="molecule type" value="Genomic_DNA"/>
</dbReference>
<dbReference type="RefSeq" id="WP_340605626.1">
    <property type="nucleotide sequence ID" value="NZ_JBBMXV010000006.1"/>
</dbReference>